<evidence type="ECO:0000256" key="1">
    <source>
        <dbReference type="ARBA" id="ARBA00001968"/>
    </source>
</evidence>
<feature type="region of interest" description="Disordered" evidence="3">
    <location>
        <begin position="129"/>
        <end position="148"/>
    </location>
</feature>
<keyword evidence="4" id="KW-0489">Methyltransferase</keyword>
<dbReference type="GO" id="GO:0032259">
    <property type="term" value="P:methylation"/>
    <property type="evidence" value="ECO:0007669"/>
    <property type="project" value="UniProtKB-KW"/>
</dbReference>
<evidence type="ECO:0000313" key="5">
    <source>
        <dbReference type="Proteomes" id="UP000030108"/>
    </source>
</evidence>
<dbReference type="PANTHER" id="PTHR43213">
    <property type="entry name" value="BIFUNCTIONAL DTTP/UTP PYROPHOSPHATASE/METHYLTRANSFERASE PROTEIN-RELATED"/>
    <property type="match status" value="1"/>
</dbReference>
<dbReference type="EMBL" id="JATN01000312">
    <property type="protein sequence ID" value="EUC64905.1"/>
    <property type="molecule type" value="Genomic_DNA"/>
</dbReference>
<dbReference type="Proteomes" id="UP000030108">
    <property type="component" value="Unassembled WGS sequence"/>
</dbReference>
<gene>
    <name evidence="4" type="ORF">RSOL_494270</name>
</gene>
<dbReference type="OrthoDB" id="10267058at2759"/>
<dbReference type="InterPro" id="IPR029001">
    <property type="entry name" value="ITPase-like_fam"/>
</dbReference>
<dbReference type="Pfam" id="PF02545">
    <property type="entry name" value="Maf"/>
    <property type="match status" value="1"/>
</dbReference>
<evidence type="ECO:0000256" key="2">
    <source>
        <dbReference type="ARBA" id="ARBA00022801"/>
    </source>
</evidence>
<dbReference type="PANTHER" id="PTHR43213:SF5">
    <property type="entry name" value="BIFUNCTIONAL DTTP_UTP PYROPHOSPHATASE_METHYLTRANSFERASE PROTEIN-RELATED"/>
    <property type="match status" value="1"/>
</dbReference>
<keyword evidence="4" id="KW-0808">Transferase</keyword>
<protein>
    <submittedName>
        <fullName evidence="4">N-acetylserotonin O-methyltransferase-like protein</fullName>
    </submittedName>
</protein>
<dbReference type="GO" id="GO:0008168">
    <property type="term" value="F:methyltransferase activity"/>
    <property type="evidence" value="ECO:0007669"/>
    <property type="project" value="UniProtKB-KW"/>
</dbReference>
<dbReference type="GO" id="GO:0047429">
    <property type="term" value="F:nucleoside triphosphate diphosphatase activity"/>
    <property type="evidence" value="ECO:0007669"/>
    <property type="project" value="InterPro"/>
</dbReference>
<dbReference type="AlphaFoldDB" id="X8JLS8"/>
<dbReference type="Gene3D" id="3.90.950.10">
    <property type="match status" value="1"/>
</dbReference>
<evidence type="ECO:0000256" key="3">
    <source>
        <dbReference type="SAM" id="MobiDB-lite"/>
    </source>
</evidence>
<organism evidence="4 5">
    <name type="scientific">Rhizoctonia solani AG-3 Rhs1AP</name>
    <dbReference type="NCBI Taxonomy" id="1086054"/>
    <lineage>
        <taxon>Eukaryota</taxon>
        <taxon>Fungi</taxon>
        <taxon>Dikarya</taxon>
        <taxon>Basidiomycota</taxon>
        <taxon>Agaricomycotina</taxon>
        <taxon>Agaricomycetes</taxon>
        <taxon>Cantharellales</taxon>
        <taxon>Ceratobasidiaceae</taxon>
        <taxon>Rhizoctonia</taxon>
    </lineage>
</organism>
<comment type="cofactor">
    <cofactor evidence="1">
        <name>a divalent metal cation</name>
        <dbReference type="ChEBI" id="CHEBI:60240"/>
    </cofactor>
</comment>
<comment type="caution">
    <text evidence="4">The sequence shown here is derived from an EMBL/GenBank/DDBJ whole genome shotgun (WGS) entry which is preliminary data.</text>
</comment>
<evidence type="ECO:0000313" key="4">
    <source>
        <dbReference type="EMBL" id="EUC64905.1"/>
    </source>
</evidence>
<proteinExistence type="predicted"/>
<keyword evidence="2" id="KW-0378">Hydrolase</keyword>
<dbReference type="InterPro" id="IPR003697">
    <property type="entry name" value="Maf-like"/>
</dbReference>
<sequence length="148" mass="16706">MTVTHNCVLPNALRIPALTKLTNKRIVLASASPRRLQIFRQFGLDPEIIPSKFGENFPHDEFSNVYEYPVATATEKAVEVYRRLVEQDPEDPPSLVIGADTVVLTKVPEAGSNIHDSLLPDIRPDILEKPHDKADKSSYATRTERWKM</sequence>
<name>X8JLS8_9AGAM</name>
<accession>X8JLS8</accession>
<dbReference type="SUPFAM" id="SSF52972">
    <property type="entry name" value="ITPase-like"/>
    <property type="match status" value="1"/>
</dbReference>
<reference evidence="5" key="1">
    <citation type="journal article" date="2014" name="Genome Announc.">
        <title>Draft genome sequence of the plant-pathogenic soil fungus Rhizoctonia solani anastomosis group 3 strain Rhs1AP.</title>
        <authorList>
            <person name="Cubeta M.A."/>
            <person name="Thomas E."/>
            <person name="Dean R.A."/>
            <person name="Jabaji S."/>
            <person name="Neate S.M."/>
            <person name="Tavantzis S."/>
            <person name="Toda T."/>
            <person name="Vilgalys R."/>
            <person name="Bharathan N."/>
            <person name="Fedorova-Abrams N."/>
            <person name="Pakala S.B."/>
            <person name="Pakala S.M."/>
            <person name="Zafar N."/>
            <person name="Joardar V."/>
            <person name="Losada L."/>
            <person name="Nierman W.C."/>
        </authorList>
    </citation>
    <scope>NUCLEOTIDE SEQUENCE [LARGE SCALE GENOMIC DNA]</scope>
    <source>
        <strain evidence="5">AG-3</strain>
    </source>
</reference>